<dbReference type="GeneID" id="77844812"/>
<dbReference type="PANTHER" id="PTHR23508">
    <property type="entry name" value="CARBOXYLIC ACID TRANSPORTER PROTEIN HOMOLOG"/>
    <property type="match status" value="1"/>
</dbReference>
<dbReference type="EMBL" id="JXII01000003">
    <property type="protein sequence ID" value="KIH71307.1"/>
    <property type="molecule type" value="Genomic_DNA"/>
</dbReference>
<dbReference type="CDD" id="cd17365">
    <property type="entry name" value="MFS_PcaK_like"/>
    <property type="match status" value="1"/>
</dbReference>
<evidence type="ECO:0000313" key="11">
    <source>
        <dbReference type="Proteomes" id="UP000527860"/>
    </source>
</evidence>
<dbReference type="STRING" id="45670.SN16_04535"/>
<dbReference type="InterPro" id="IPR011701">
    <property type="entry name" value="MFS"/>
</dbReference>
<dbReference type="InterPro" id="IPR036259">
    <property type="entry name" value="MFS_trans_sf"/>
</dbReference>
<dbReference type="GO" id="GO:0046943">
    <property type="term" value="F:carboxylic acid transmembrane transporter activity"/>
    <property type="evidence" value="ECO:0007669"/>
    <property type="project" value="TreeGrafter"/>
</dbReference>
<keyword evidence="11" id="KW-1185">Reference proteome</keyword>
<gene>
    <name evidence="9" type="ORF">F7P68_0005870</name>
    <name evidence="8" type="ORF">SN16_04535</name>
</gene>
<proteinExistence type="predicted"/>
<feature type="transmembrane region" description="Helical" evidence="6">
    <location>
        <begin position="288"/>
        <end position="313"/>
    </location>
</feature>
<feature type="transmembrane region" description="Helical" evidence="6">
    <location>
        <begin position="409"/>
        <end position="429"/>
    </location>
</feature>
<dbReference type="Pfam" id="PF07690">
    <property type="entry name" value="MFS_1"/>
    <property type="match status" value="1"/>
</dbReference>
<sequence>MRTVQVEKVIDQSRFNKFHLLVFLWCFFAISFDGFDIALYGIGLPLMMDDFGLSSAEGGAIGSYALIGMMLGTFILGSFSDMLGRKRVLALCLALISIFNMLAGFAPNATFFIIMRFIASMGMGGLMPVVISLMTEYSPKKNRAMTVAVMYCGYSIGAILASLIAMGLLETLGWRFMYWLGVLPLFTLPFFLKQFPESLPYYIARGKGDRVAHILNRADPEGNYSTADRFEYTRAAKTAKGVPAGRLFKDGRGRTTVAFWIMVFSCLMMIYGLNTWLPAIMQESGFGIASSLSFVMILAVGQIVGSLTGGYLVDRIGHRNVLLSMYLIGALTFVALSLTHAPVLLYILIAIGGACTGGTQNLVNPYISSFYPADIRGTGLSMAVGIGRLGSISAPLLIGFVLMTNIAPQTAFIAFAVPSLIGGVALLLVQERHANHVQQRQKKAVHNIPETSV</sequence>
<reference evidence="8 10" key="1">
    <citation type="submission" date="2015-01" db="EMBL/GenBank/DDBJ databases">
        <title>Genome sequences of high lactate-tolerant strain Salinicoccus roseus W12 with industrial interest.</title>
        <authorList>
            <person name="Wang H."/>
            <person name="Yu B."/>
        </authorList>
    </citation>
    <scope>NUCLEOTIDE SEQUENCE [LARGE SCALE GENOMIC DNA]</scope>
    <source>
        <strain evidence="8 10">W12</strain>
    </source>
</reference>
<evidence type="ECO:0000256" key="6">
    <source>
        <dbReference type="SAM" id="Phobius"/>
    </source>
</evidence>
<dbReference type="OrthoDB" id="9787026at2"/>
<protein>
    <submittedName>
        <fullName evidence="8">MFS transporter</fullName>
    </submittedName>
</protein>
<name>A0A0C2E7N8_9STAP</name>
<evidence type="ECO:0000256" key="3">
    <source>
        <dbReference type="ARBA" id="ARBA00022692"/>
    </source>
</evidence>
<dbReference type="PROSITE" id="PS50850">
    <property type="entry name" value="MFS"/>
    <property type="match status" value="1"/>
</dbReference>
<dbReference type="Proteomes" id="UP000527860">
    <property type="component" value="Unassembled WGS sequence"/>
</dbReference>
<dbReference type="GO" id="GO:0005886">
    <property type="term" value="C:plasma membrane"/>
    <property type="evidence" value="ECO:0007669"/>
    <property type="project" value="UniProtKB-SubCell"/>
</dbReference>
<organism evidence="8 10">
    <name type="scientific">Salinicoccus roseus</name>
    <dbReference type="NCBI Taxonomy" id="45670"/>
    <lineage>
        <taxon>Bacteria</taxon>
        <taxon>Bacillati</taxon>
        <taxon>Bacillota</taxon>
        <taxon>Bacilli</taxon>
        <taxon>Bacillales</taxon>
        <taxon>Staphylococcaceae</taxon>
        <taxon>Salinicoccus</taxon>
    </lineage>
</organism>
<evidence type="ECO:0000313" key="9">
    <source>
        <dbReference type="EMBL" id="MDB0580049.1"/>
    </source>
</evidence>
<evidence type="ECO:0000256" key="2">
    <source>
        <dbReference type="ARBA" id="ARBA00022448"/>
    </source>
</evidence>
<feature type="domain" description="Major facilitator superfamily (MFS) profile" evidence="7">
    <location>
        <begin position="22"/>
        <end position="434"/>
    </location>
</feature>
<comment type="subcellular location">
    <subcellularLocation>
        <location evidence="1">Cell membrane</location>
        <topology evidence="1">Multi-pass membrane protein</topology>
    </subcellularLocation>
</comment>
<reference evidence="9" key="2">
    <citation type="submission" date="2020-04" db="EMBL/GenBank/DDBJ databases">
        <authorList>
            <person name="Tanveer F."/>
            <person name="Xie Y."/>
            <person name="Shinwari Z.K."/>
        </authorList>
    </citation>
    <scope>NUCLEOTIDE SEQUENCE</scope>
    <source>
        <strain evidence="9">MOSEL-ME25</strain>
    </source>
</reference>
<feature type="transmembrane region" description="Helical" evidence="6">
    <location>
        <begin position="113"/>
        <end position="135"/>
    </location>
</feature>
<feature type="transmembrane region" description="Helical" evidence="6">
    <location>
        <begin position="61"/>
        <end position="79"/>
    </location>
</feature>
<comment type="caution">
    <text evidence="8">The sequence shown here is derived from an EMBL/GenBank/DDBJ whole genome shotgun (WGS) entry which is preliminary data.</text>
</comment>
<evidence type="ECO:0000313" key="8">
    <source>
        <dbReference type="EMBL" id="KIH71307.1"/>
    </source>
</evidence>
<feature type="transmembrane region" description="Helical" evidence="6">
    <location>
        <begin position="147"/>
        <end position="169"/>
    </location>
</feature>
<keyword evidence="4 6" id="KW-1133">Transmembrane helix</keyword>
<dbReference type="RefSeq" id="WP_040105418.1">
    <property type="nucleotide sequence ID" value="NZ_JABEVU030000001.1"/>
</dbReference>
<feature type="transmembrane region" description="Helical" evidence="6">
    <location>
        <begin position="379"/>
        <end position="403"/>
    </location>
</feature>
<dbReference type="EMBL" id="JABEVU030000001">
    <property type="protein sequence ID" value="MDB0580049.1"/>
    <property type="molecule type" value="Genomic_DNA"/>
</dbReference>
<feature type="transmembrane region" description="Helical" evidence="6">
    <location>
        <begin position="320"/>
        <end position="338"/>
    </location>
</feature>
<dbReference type="InterPro" id="IPR020846">
    <property type="entry name" value="MFS_dom"/>
</dbReference>
<feature type="transmembrane region" description="Helical" evidence="6">
    <location>
        <begin position="88"/>
        <end position="107"/>
    </location>
</feature>
<feature type="transmembrane region" description="Helical" evidence="6">
    <location>
        <begin position="344"/>
        <end position="367"/>
    </location>
</feature>
<accession>A0A0C2E7N8</accession>
<dbReference type="Gene3D" id="1.20.1250.20">
    <property type="entry name" value="MFS general substrate transporter like domains"/>
    <property type="match status" value="1"/>
</dbReference>
<dbReference type="SUPFAM" id="SSF103473">
    <property type="entry name" value="MFS general substrate transporter"/>
    <property type="match status" value="1"/>
</dbReference>
<dbReference type="PANTHER" id="PTHR23508:SF10">
    <property type="entry name" value="CARBOXYLIC ACID TRANSPORTER PROTEIN HOMOLOG"/>
    <property type="match status" value="1"/>
</dbReference>
<evidence type="ECO:0000259" key="7">
    <source>
        <dbReference type="PROSITE" id="PS50850"/>
    </source>
</evidence>
<feature type="transmembrane region" description="Helical" evidence="6">
    <location>
        <begin position="175"/>
        <end position="192"/>
    </location>
</feature>
<evidence type="ECO:0000256" key="1">
    <source>
        <dbReference type="ARBA" id="ARBA00004651"/>
    </source>
</evidence>
<feature type="transmembrane region" description="Helical" evidence="6">
    <location>
        <begin position="257"/>
        <end position="276"/>
    </location>
</feature>
<keyword evidence="5 6" id="KW-0472">Membrane</keyword>
<reference evidence="9" key="3">
    <citation type="submission" date="2022-12" db="EMBL/GenBank/DDBJ databases">
        <title>Genome analysis and biological profiling of marine Salinicoccus roseus MOSEL-ME25.</title>
        <authorList>
            <person name="Mirza F.T."/>
            <person name="Xie Y."/>
            <person name="Shinwari Z.K."/>
        </authorList>
    </citation>
    <scope>NUCLEOTIDE SEQUENCE</scope>
    <source>
        <strain evidence="9">MOSEL-ME25</strain>
    </source>
</reference>
<feature type="transmembrane region" description="Helical" evidence="6">
    <location>
        <begin position="20"/>
        <end position="41"/>
    </location>
</feature>
<keyword evidence="3 6" id="KW-0812">Transmembrane</keyword>
<evidence type="ECO:0000256" key="5">
    <source>
        <dbReference type="ARBA" id="ARBA00023136"/>
    </source>
</evidence>
<keyword evidence="2" id="KW-0813">Transport</keyword>
<dbReference type="Proteomes" id="UP000031546">
    <property type="component" value="Unassembled WGS sequence"/>
</dbReference>
<evidence type="ECO:0000256" key="4">
    <source>
        <dbReference type="ARBA" id="ARBA00022989"/>
    </source>
</evidence>
<evidence type="ECO:0000313" key="10">
    <source>
        <dbReference type="Proteomes" id="UP000031546"/>
    </source>
</evidence>
<dbReference type="AlphaFoldDB" id="A0A0C2E7N8"/>